<organism evidence="1 2">
    <name type="scientific">Russula earlei</name>
    <dbReference type="NCBI Taxonomy" id="71964"/>
    <lineage>
        <taxon>Eukaryota</taxon>
        <taxon>Fungi</taxon>
        <taxon>Dikarya</taxon>
        <taxon>Basidiomycota</taxon>
        <taxon>Agaricomycotina</taxon>
        <taxon>Agaricomycetes</taxon>
        <taxon>Russulales</taxon>
        <taxon>Russulaceae</taxon>
        <taxon>Russula</taxon>
    </lineage>
</organism>
<dbReference type="EMBL" id="JAGFNK010000225">
    <property type="protein sequence ID" value="KAI9457133.1"/>
    <property type="molecule type" value="Genomic_DNA"/>
</dbReference>
<protein>
    <submittedName>
        <fullName evidence="1">Uncharacterized protein</fullName>
    </submittedName>
</protein>
<keyword evidence="2" id="KW-1185">Reference proteome</keyword>
<comment type="caution">
    <text evidence="1">The sequence shown here is derived from an EMBL/GenBank/DDBJ whole genome shotgun (WGS) entry which is preliminary data.</text>
</comment>
<accession>A0ACC0U121</accession>
<evidence type="ECO:0000313" key="1">
    <source>
        <dbReference type="EMBL" id="KAI9457133.1"/>
    </source>
</evidence>
<gene>
    <name evidence="1" type="ORF">F5148DRAFT_352807</name>
</gene>
<proteinExistence type="predicted"/>
<reference evidence="1" key="1">
    <citation type="submission" date="2021-03" db="EMBL/GenBank/DDBJ databases">
        <title>Evolutionary priming and transition to the ectomycorrhizal habit in an iconic lineage of mushroom-forming fungi: is preadaptation a requirement?</title>
        <authorList>
            <consortium name="DOE Joint Genome Institute"/>
            <person name="Looney B.P."/>
            <person name="Miyauchi S."/>
            <person name="Morin E."/>
            <person name="Drula E."/>
            <person name="Courty P.E."/>
            <person name="Chicoki N."/>
            <person name="Fauchery L."/>
            <person name="Kohler A."/>
            <person name="Kuo A."/>
            <person name="LaButti K."/>
            <person name="Pangilinan J."/>
            <person name="Lipzen A."/>
            <person name="Riley R."/>
            <person name="Andreopoulos W."/>
            <person name="He G."/>
            <person name="Johnson J."/>
            <person name="Barry K.W."/>
            <person name="Grigoriev I.V."/>
            <person name="Nagy L."/>
            <person name="Hibbett D."/>
            <person name="Henrissat B."/>
            <person name="Matheny P.B."/>
            <person name="Labbe J."/>
            <person name="Martin A.F."/>
        </authorList>
    </citation>
    <scope>NUCLEOTIDE SEQUENCE</scope>
    <source>
        <strain evidence="1">BPL698</strain>
    </source>
</reference>
<sequence>MRARRWVLDRRALRCSRCGCQGRGRGRPDSSTSQRNPRRHPISTDGPQRAKMPHCPRFRQMRSRRDRLYPRSSVQANLTVRVCIPFPERGLLHRMPLGPSAIRLGHHLISLLTAIITCRRATFINLTPSSETRHRQPARSHLHAHVHSPPPTQLRAQQLAYPTPEHVFSPGGHGVAPPSTQPQPELAYAQYHSQSPPTPPHQRQQGHHSPRQQAQTLAGHPGHGTAPHLPDNHSTQPYAVPPGSTLLAQPYSKSSSPAPPPRSYVPSQAPSPPVLSHIVTQPPVLVPHARPYTANVSPVLSVRPQVASPGPGPSVPPTQSYFTSSSSISPAQPYAPTPAPSVQPYAPTSVPPAQTYVSPTSSALSPPIHPRPQSTTPSPPVLPYISPPNSIFPLPTSPPPMAPYGPSYTPGPMLSFPTPSFPVPQATAHHENPAVAPFPFGEPEPDLHDPYLLKRYQTPLPLPPGASHAHASGHHAKQNPRPSPPVAAAPAAVSTRRVERESESERAARELQRLEEESARVRREQEERDAELARTLDLELNMDREAESAPPDGPGRLSRRVPPLRT</sequence>
<name>A0ACC0U121_9AGAM</name>
<dbReference type="Proteomes" id="UP001207468">
    <property type="component" value="Unassembled WGS sequence"/>
</dbReference>
<evidence type="ECO:0000313" key="2">
    <source>
        <dbReference type="Proteomes" id="UP001207468"/>
    </source>
</evidence>